<dbReference type="GO" id="GO:0005524">
    <property type="term" value="F:ATP binding"/>
    <property type="evidence" value="ECO:0007669"/>
    <property type="project" value="UniProtKB-KW"/>
</dbReference>
<dbReference type="SUPFAM" id="SSF53850">
    <property type="entry name" value="Periplasmic binding protein-like II"/>
    <property type="match status" value="1"/>
</dbReference>
<keyword evidence="3" id="KW-0677">Repeat</keyword>
<dbReference type="NCBIfam" id="TIGR01186">
    <property type="entry name" value="proV"/>
    <property type="match status" value="1"/>
</dbReference>
<accession>A0A829Q173</accession>
<evidence type="ECO:0000256" key="2">
    <source>
        <dbReference type="ARBA" id="ARBA00022448"/>
    </source>
</evidence>
<dbReference type="GO" id="GO:0016887">
    <property type="term" value="F:ATP hydrolysis activity"/>
    <property type="evidence" value="ECO:0007669"/>
    <property type="project" value="InterPro"/>
</dbReference>
<feature type="region of interest" description="Disordered" evidence="7">
    <location>
        <begin position="451"/>
        <end position="515"/>
    </location>
</feature>
<keyword evidence="5" id="KW-0067">ATP-binding</keyword>
<evidence type="ECO:0000259" key="8">
    <source>
        <dbReference type="PROSITE" id="PS50893"/>
    </source>
</evidence>
<dbReference type="InterPro" id="IPR046342">
    <property type="entry name" value="CBS_dom_sf"/>
</dbReference>
<feature type="compositionally biased region" description="Gly residues" evidence="7">
    <location>
        <begin position="552"/>
        <end position="561"/>
    </location>
</feature>
<evidence type="ECO:0000256" key="3">
    <source>
        <dbReference type="ARBA" id="ARBA00022737"/>
    </source>
</evidence>
<dbReference type="InterPro" id="IPR003593">
    <property type="entry name" value="AAA+_ATPase"/>
</dbReference>
<feature type="domain" description="ABC transporter" evidence="8">
    <location>
        <begin position="16"/>
        <end position="253"/>
    </location>
</feature>
<dbReference type="CDD" id="cd03295">
    <property type="entry name" value="ABC_OpuCA_Osmoprotection"/>
    <property type="match status" value="1"/>
</dbReference>
<dbReference type="InterPro" id="IPR003439">
    <property type="entry name" value="ABC_transporter-like_ATP-bd"/>
</dbReference>
<dbReference type="InterPro" id="IPR027417">
    <property type="entry name" value="P-loop_NTPase"/>
</dbReference>
<evidence type="ECO:0000256" key="5">
    <source>
        <dbReference type="ARBA" id="ARBA00022840"/>
    </source>
</evidence>
<feature type="compositionally biased region" description="Basic residues" evidence="7">
    <location>
        <begin position="585"/>
        <end position="613"/>
    </location>
</feature>
<dbReference type="AlphaFoldDB" id="A0A829Q173"/>
<dbReference type="CDD" id="cd13611">
    <property type="entry name" value="PBP2_YehZ"/>
    <property type="match status" value="1"/>
</dbReference>
<dbReference type="PROSITE" id="PS00211">
    <property type="entry name" value="ABC_TRANSPORTER_1"/>
    <property type="match status" value="1"/>
</dbReference>
<dbReference type="SUPFAM" id="SSF52540">
    <property type="entry name" value="P-loop containing nucleoside triphosphate hydrolases"/>
    <property type="match status" value="1"/>
</dbReference>
<dbReference type="GO" id="GO:0043190">
    <property type="term" value="C:ATP-binding cassette (ABC) transporter complex"/>
    <property type="evidence" value="ECO:0007669"/>
    <property type="project" value="InterPro"/>
</dbReference>
<feature type="region of interest" description="Disordered" evidence="7">
    <location>
        <begin position="585"/>
        <end position="650"/>
    </location>
</feature>
<dbReference type="SMART" id="SM00382">
    <property type="entry name" value="AAA"/>
    <property type="match status" value="1"/>
</dbReference>
<dbReference type="InterPro" id="IPR017871">
    <property type="entry name" value="ABC_transporter-like_CS"/>
</dbReference>
<reference evidence="9 10" key="1">
    <citation type="submission" date="2013-12" db="EMBL/GenBank/DDBJ databases">
        <authorList>
            <person name="Madinger N."/>
            <person name="Lenaerts A."/>
            <person name="Ordway D."/>
            <person name="DeGroote M.A."/>
            <person name="Parker T."/>
            <person name="Sizemore C."/>
            <person name="Tallon L.J."/>
            <person name="Sadzewicz L.K."/>
            <person name="Sengamalay N."/>
            <person name="Fraser C.M."/>
            <person name="Hine E."/>
            <person name="Shefchek K.A."/>
            <person name="Das S.P."/>
            <person name="Tettelin H."/>
        </authorList>
    </citation>
    <scope>NUCLEOTIDE SEQUENCE [LARGE SCALE GENOMIC DNA]</scope>
    <source>
        <strain evidence="9 10">21</strain>
    </source>
</reference>
<evidence type="ECO:0000256" key="7">
    <source>
        <dbReference type="SAM" id="MobiDB-lite"/>
    </source>
</evidence>
<feature type="compositionally biased region" description="Basic residues" evidence="7">
    <location>
        <begin position="638"/>
        <end position="650"/>
    </location>
</feature>
<feature type="compositionally biased region" description="Basic residues" evidence="7">
    <location>
        <begin position="534"/>
        <end position="549"/>
    </location>
</feature>
<keyword evidence="4" id="KW-0547">Nucleotide-binding</keyword>
<dbReference type="Gene3D" id="3.40.190.120">
    <property type="entry name" value="Osmoprotection protein (prox), domain 2"/>
    <property type="match status" value="1"/>
</dbReference>
<evidence type="ECO:0000256" key="4">
    <source>
        <dbReference type="ARBA" id="ARBA00022741"/>
    </source>
</evidence>
<name>A0A829Q173_9MYCO</name>
<evidence type="ECO:0000256" key="6">
    <source>
        <dbReference type="ARBA" id="ARBA00066388"/>
    </source>
</evidence>
<dbReference type="Pfam" id="PF00005">
    <property type="entry name" value="ABC_tran"/>
    <property type="match status" value="1"/>
</dbReference>
<dbReference type="PROSITE" id="PS50893">
    <property type="entry name" value="ABC_TRANSPORTER_2"/>
    <property type="match status" value="1"/>
</dbReference>
<comment type="caution">
    <text evidence="9">The sequence shown here is derived from an EMBL/GenBank/DDBJ whole genome shotgun (WGS) entry which is preliminary data.</text>
</comment>
<keyword evidence="2" id="KW-0813">Transport</keyword>
<dbReference type="Proteomes" id="UP000020103">
    <property type="component" value="Unassembled WGS sequence"/>
</dbReference>
<dbReference type="Pfam" id="PF04069">
    <property type="entry name" value="OpuAC"/>
    <property type="match status" value="1"/>
</dbReference>
<dbReference type="Gene3D" id="3.40.190.10">
    <property type="entry name" value="Periplasmic binding protein-like II"/>
    <property type="match status" value="1"/>
</dbReference>
<dbReference type="PANTHER" id="PTHR43117">
    <property type="entry name" value="OSMOPROTECTANT IMPORT ATP-BINDING PROTEIN OSMV"/>
    <property type="match status" value="1"/>
</dbReference>
<dbReference type="SUPFAM" id="SSF54631">
    <property type="entry name" value="CBS-domain pair"/>
    <property type="match status" value="1"/>
</dbReference>
<dbReference type="GO" id="GO:0031460">
    <property type="term" value="P:glycine betaine transport"/>
    <property type="evidence" value="ECO:0007669"/>
    <property type="project" value="InterPro"/>
</dbReference>
<dbReference type="EMBL" id="JAOF01000001">
    <property type="protein sequence ID" value="EUA46510.1"/>
    <property type="molecule type" value="Genomic_DNA"/>
</dbReference>
<evidence type="ECO:0000313" key="10">
    <source>
        <dbReference type="Proteomes" id="UP000020103"/>
    </source>
</evidence>
<dbReference type="InterPro" id="IPR005892">
    <property type="entry name" value="Gly-betaine_transp_ATP-bd"/>
</dbReference>
<dbReference type="EC" id="7.6.2.9" evidence="6"/>
<feature type="compositionally biased region" description="Basic and acidic residues" evidence="7">
    <location>
        <begin position="480"/>
        <end position="498"/>
    </location>
</feature>
<dbReference type="InterPro" id="IPR007210">
    <property type="entry name" value="ABC_Gly_betaine_transp_sub-bd"/>
</dbReference>
<protein>
    <recommendedName>
        <fullName evidence="6">ABC-type quaternary amine transporter</fullName>
        <ecNumber evidence="6">7.6.2.9</ecNumber>
    </recommendedName>
</protein>
<proteinExistence type="inferred from homology"/>
<gene>
    <name evidence="9" type="primary">proV</name>
    <name evidence="9" type="ORF">I543_1392</name>
</gene>
<organism evidence="9 10">
    <name type="scientific">Mycobacteroides abscessus 21</name>
    <dbReference type="NCBI Taxonomy" id="1299324"/>
    <lineage>
        <taxon>Bacteria</taxon>
        <taxon>Bacillati</taxon>
        <taxon>Actinomycetota</taxon>
        <taxon>Actinomycetes</taxon>
        <taxon>Mycobacteriales</taxon>
        <taxon>Mycobacteriaceae</taxon>
        <taxon>Mycobacteroides</taxon>
        <taxon>Mycobacteroides abscessus</taxon>
    </lineage>
</organism>
<evidence type="ECO:0000313" key="9">
    <source>
        <dbReference type="EMBL" id="EUA46510.1"/>
    </source>
</evidence>
<dbReference type="Gene3D" id="3.40.50.300">
    <property type="entry name" value="P-loop containing nucleotide triphosphate hydrolases"/>
    <property type="match status" value="1"/>
</dbReference>
<dbReference type="FunFam" id="3.40.50.300:FF:000425">
    <property type="entry name" value="Probable ABC transporter, ATP-binding subunit"/>
    <property type="match status" value="1"/>
</dbReference>
<sequence length="971" mass="105978">MSDATENATITGGARILLDGVTKLYDGKSTPAVDNVTMEIPAGETVMFVGPSGCGKTTTMKMINRLIEPTSGRIFIGDEDVTDKNPDELRRHIGYVIQGAGLFPHFTVGDNIAIVPKLLNWDKQRIDERVDELLDLVNLDPAQYRNRYPRELSGGQQQRVGVARALAADPPVLLMDEPFGAVDPITRQRLQDELLRLQEELSKTIVFVTHDFDEAVKLGDRIAILREGSQIVQYDTPEVILANPANDFVRGFVGHGAALKQLTMTRVRDVELHEAAVAHVGDDPAQAIEAAESIDREHVIVLDSHERPLRWSSLDELRAPNALQRVSQDEDLEKVSLASTLTDALEDMLTSSHGVVVVTGRRNTYQGVIRVETIMDAMAEMRARRNRGIPDDGINHHRDRGGAIGSGHRQAARTGRQAVATAIGMHCGRDGFAGIRQPRGRIGVGEALVGDVEPAGPPGAAHGDQRRRDGAHVRRRDPARHRIDARARPAVREDDHHVGRVRPGRSGHRTDRTRGGAVRHRWYRCGTGPDRLRRAAHRRQYRDRSRRCRYPPGGGGTGDGDVGALDPDPGGIAIGVAGHRRRSAHRAGAHRRHGGTGIVHRSRRAGSAHHHGHQTSAAGDPGGGRHPGGCSGLVHRLAGPRRRDHRSTKGAVMRRRRLVALACLVMMLPAGCGLQSASGAVLAAKPGLIRHYDSLRDVNITVAAKDFTEQLVLGNIVAIILNAAGASVTNMTNTPGSFGVRQSMLKRVANVSPEYTGTGWINYLGHADPIKDPVAQWKAVNEEDAANRLVWLPPAPMNNTYAFAIRESEAERLAVTKLSDLRRLARNDLTFCVESEFASRNDGFVPMLKTYGLSTGQLGRITNLDVGVVYTATAKGDCNFGEVFTTDGRIPALKLRVLQDDRHFFPLYNLTEVIDADLLAAHPELSEIFALLNPRLTNDTMLALNARVDSAGEDPAIVARDWLIDQGLLSR</sequence>
<evidence type="ECO:0000256" key="1">
    <source>
        <dbReference type="ARBA" id="ARBA00005417"/>
    </source>
</evidence>
<feature type="compositionally biased region" description="Gly residues" evidence="7">
    <location>
        <begin position="620"/>
        <end position="631"/>
    </location>
</feature>
<dbReference type="PANTHER" id="PTHR43117:SF4">
    <property type="entry name" value="OSMOPROTECTANT IMPORT ATP-BINDING PROTEIN OSMV"/>
    <property type="match status" value="1"/>
</dbReference>
<feature type="compositionally biased region" description="Basic and acidic residues" evidence="7">
    <location>
        <begin position="463"/>
        <end position="472"/>
    </location>
</feature>
<feature type="region of interest" description="Disordered" evidence="7">
    <location>
        <begin position="533"/>
        <end position="564"/>
    </location>
</feature>
<comment type="similarity">
    <text evidence="1">Belongs to the ABC transporter superfamily.</text>
</comment>
<dbReference type="GO" id="GO:0015418">
    <property type="term" value="F:ABC-type quaternary ammonium compound transporting activity"/>
    <property type="evidence" value="ECO:0007669"/>
    <property type="project" value="UniProtKB-EC"/>
</dbReference>